<feature type="domain" description="CAAX prenyl protease 1 N-terminal" evidence="12">
    <location>
        <begin position="37"/>
        <end position="221"/>
    </location>
</feature>
<keyword evidence="9" id="KW-0256">Endoplasmic reticulum</keyword>
<feature type="transmembrane region" description="Helical" evidence="9">
    <location>
        <begin position="384"/>
        <end position="403"/>
    </location>
</feature>
<dbReference type="Pfam" id="PF16491">
    <property type="entry name" value="Peptidase_M48_N"/>
    <property type="match status" value="1"/>
</dbReference>
<dbReference type="InterPro" id="IPR027057">
    <property type="entry name" value="CAXX_Prtase_1"/>
</dbReference>
<evidence type="ECO:0000256" key="2">
    <source>
        <dbReference type="ARBA" id="ARBA00022723"/>
    </source>
</evidence>
<feature type="binding site" evidence="8">
    <location>
        <position position="344"/>
    </location>
    <ligand>
        <name>Zn(2+)</name>
        <dbReference type="ChEBI" id="CHEBI:29105"/>
        <note>catalytic</note>
    </ligand>
</feature>
<feature type="active site" description="Proton donor" evidence="7">
    <location>
        <position position="423"/>
    </location>
</feature>
<dbReference type="MEROPS" id="M48.003"/>
<dbReference type="CTD" id="6753780"/>
<feature type="region of interest" description="Disordered" evidence="10">
    <location>
        <begin position="287"/>
        <end position="322"/>
    </location>
</feature>
<feature type="transmembrane region" description="Helical" evidence="9">
    <location>
        <begin position="167"/>
        <end position="186"/>
    </location>
</feature>
<accession>B3RWE5</accession>
<comment type="cofactor">
    <cofactor evidence="8 9">
        <name>Zn(2+)</name>
        <dbReference type="ChEBI" id="CHEBI:29105"/>
    </cofactor>
    <text evidence="8 9">Binds 1 zinc ion per subunit.</text>
</comment>
<feature type="transmembrane region" description="Helical" evidence="9">
    <location>
        <begin position="354"/>
        <end position="372"/>
    </location>
</feature>
<feature type="domain" description="Peptidase M48" evidence="11">
    <location>
        <begin position="225"/>
        <end position="475"/>
    </location>
</feature>
<dbReference type="InterPro" id="IPR032456">
    <property type="entry name" value="Peptidase_M48_N"/>
</dbReference>
<dbReference type="Pfam" id="PF01435">
    <property type="entry name" value="Peptidase_M48"/>
    <property type="match status" value="1"/>
</dbReference>
<dbReference type="GO" id="GO:0046872">
    <property type="term" value="F:metal ion binding"/>
    <property type="evidence" value="ECO:0007669"/>
    <property type="project" value="UniProtKB-UniRule"/>
</dbReference>
<evidence type="ECO:0000256" key="10">
    <source>
        <dbReference type="SAM" id="MobiDB-lite"/>
    </source>
</evidence>
<feature type="binding site" evidence="8">
    <location>
        <position position="419"/>
    </location>
    <ligand>
        <name>Zn(2+)</name>
        <dbReference type="ChEBI" id="CHEBI:29105"/>
        <note>catalytic</note>
    </ligand>
</feature>
<keyword evidence="9" id="KW-1133">Transmembrane helix</keyword>
<evidence type="ECO:0000256" key="6">
    <source>
        <dbReference type="ARBA" id="ARBA00044456"/>
    </source>
</evidence>
<feature type="active site" evidence="7">
    <location>
        <position position="341"/>
    </location>
</feature>
<evidence type="ECO:0000313" key="14">
    <source>
        <dbReference type="Proteomes" id="UP000009022"/>
    </source>
</evidence>
<feature type="transmembrane region" description="Helical" evidence="9">
    <location>
        <begin position="116"/>
        <end position="134"/>
    </location>
</feature>
<evidence type="ECO:0000313" key="13">
    <source>
        <dbReference type="EMBL" id="EDV24677.1"/>
    </source>
</evidence>
<sequence>MEAVTLSEFLSSINILAVTLTLSWLVMLWDMYLASRQRRVTLNTRRVPADLREMISTEVFEKSRRYSLDKSSFGFYKTLYSQIEMTLFLYYGILPYVWEYSVDLCIRYDFDVTSEIWPSLVFTTLLSLWSLVIGQPWSLYHTFVLEEKYGFNKQTLRFYIKDTLKKLVLTLVLSYIVVAVLIYIIMNGGDYFFIYAWLFVFLFSMFIVFIYADFIAPLFDKFTPLPDGELKTAIEALASSVNFPLKKLFVVEGSVRSAHSNAYFYGFYKNKRVVLFDTLLEDNPLTQKEKESENTDDQKSDIAAETTKEESQKSKESDKNWHKNQIKGCTNDEVVAILSHELGHWKFNHNLKNIVLAQINIFICFYGLNLLIKENAIYTSFGFSSQPVLIGLIIVFEYIYAIYNEVFGFFMTALGRKFEFEADRYAKEMGKANLLSVGLIKLHEDNLSFPVVDRLYSAFNYSHPPLLERLKELRKSSKKSD</sequence>
<dbReference type="Gene3D" id="3.30.2010.10">
    <property type="entry name" value="Metalloproteases ('zincins'), catalytic domain"/>
    <property type="match status" value="1"/>
</dbReference>
<keyword evidence="9" id="KW-0472">Membrane</keyword>
<keyword evidence="4 8" id="KW-0862">Zinc</keyword>
<dbReference type="GO" id="GO:0004222">
    <property type="term" value="F:metalloendopeptidase activity"/>
    <property type="evidence" value="ECO:0000318"/>
    <property type="project" value="GO_Central"/>
</dbReference>
<comment type="subcellular location">
    <subcellularLocation>
        <location evidence="9">Endoplasmic reticulum membrane</location>
        <topology evidence="9">Multi-pass membrane protein</topology>
    </subcellularLocation>
</comment>
<dbReference type="AlphaFoldDB" id="B3RWE5"/>
<evidence type="ECO:0000256" key="8">
    <source>
        <dbReference type="PIRSR" id="PIRSR627057-2"/>
    </source>
</evidence>
<reference evidence="13 14" key="1">
    <citation type="journal article" date="2008" name="Nature">
        <title>The Trichoplax genome and the nature of placozoans.</title>
        <authorList>
            <person name="Srivastava M."/>
            <person name="Begovic E."/>
            <person name="Chapman J."/>
            <person name="Putnam N.H."/>
            <person name="Hellsten U."/>
            <person name="Kawashima T."/>
            <person name="Kuo A."/>
            <person name="Mitros T."/>
            <person name="Salamov A."/>
            <person name="Carpenter M.L."/>
            <person name="Signorovitch A.Y."/>
            <person name="Moreno M.A."/>
            <person name="Kamm K."/>
            <person name="Grimwood J."/>
            <person name="Schmutz J."/>
            <person name="Shapiro H."/>
            <person name="Grigoriev I.V."/>
            <person name="Buss L.W."/>
            <person name="Schierwater B."/>
            <person name="Dellaporta S.L."/>
            <person name="Rokhsar D.S."/>
        </authorList>
    </citation>
    <scope>NUCLEOTIDE SEQUENCE [LARGE SCALE GENOMIC DNA]</scope>
    <source>
        <strain evidence="13 14">Grell-BS-1999</strain>
    </source>
</reference>
<dbReference type="HOGENOM" id="CLU_025947_3_0_1"/>
<keyword evidence="5 9" id="KW-0482">Metalloprotease</keyword>
<proteinExistence type="inferred from homology"/>
<dbReference type="EC" id="3.4.24.84" evidence="9"/>
<dbReference type="InParanoid" id="B3RWE5"/>
<evidence type="ECO:0000256" key="4">
    <source>
        <dbReference type="ARBA" id="ARBA00022833"/>
    </source>
</evidence>
<dbReference type="OrthoDB" id="360839at2759"/>
<feature type="transmembrane region" description="Helical" evidence="9">
    <location>
        <begin position="192"/>
        <end position="212"/>
    </location>
</feature>
<dbReference type="GeneID" id="6753780"/>
<dbReference type="GO" id="GO:0071586">
    <property type="term" value="P:CAAX-box protein processing"/>
    <property type="evidence" value="ECO:0000318"/>
    <property type="project" value="GO_Central"/>
</dbReference>
<dbReference type="Proteomes" id="UP000009022">
    <property type="component" value="Unassembled WGS sequence"/>
</dbReference>
<dbReference type="RefSeq" id="XP_002112567.1">
    <property type="nucleotide sequence ID" value="XM_002112531.1"/>
</dbReference>
<evidence type="ECO:0000256" key="1">
    <source>
        <dbReference type="ARBA" id="ARBA00022670"/>
    </source>
</evidence>
<dbReference type="eggNOG" id="KOG2719">
    <property type="taxonomic scope" value="Eukaryota"/>
</dbReference>
<dbReference type="EMBL" id="DS985245">
    <property type="protein sequence ID" value="EDV24677.1"/>
    <property type="molecule type" value="Genomic_DNA"/>
</dbReference>
<evidence type="ECO:0000256" key="7">
    <source>
        <dbReference type="PIRSR" id="PIRSR627057-1"/>
    </source>
</evidence>
<feature type="binding site" evidence="8">
    <location>
        <position position="340"/>
    </location>
    <ligand>
        <name>Zn(2+)</name>
        <dbReference type="ChEBI" id="CHEBI:29105"/>
        <note>catalytic</note>
    </ligand>
</feature>
<keyword evidence="1 9" id="KW-0645">Protease</keyword>
<dbReference type="CDD" id="cd07343">
    <property type="entry name" value="M48A_Zmpste24p_like"/>
    <property type="match status" value="1"/>
</dbReference>
<comment type="catalytic activity">
    <reaction evidence="6 9">
        <text>Hydrolyzes the peptide bond -P2-(S-farnesyl or geranylgeranyl)C-P1'-P2'-P3'-COOH where P1' and P2' are amino acids with aliphatic side chains and P3' is any C-terminal residue.</text>
        <dbReference type="EC" id="3.4.24.84"/>
    </reaction>
</comment>
<protein>
    <recommendedName>
        <fullName evidence="9">CAAX prenyl protease</fullName>
        <ecNumber evidence="9">3.4.24.84</ecNumber>
    </recommendedName>
</protein>
<organism evidence="13 14">
    <name type="scientific">Trichoplax adhaerens</name>
    <name type="common">Trichoplax reptans</name>
    <dbReference type="NCBI Taxonomy" id="10228"/>
    <lineage>
        <taxon>Eukaryota</taxon>
        <taxon>Metazoa</taxon>
        <taxon>Placozoa</taxon>
        <taxon>Uniplacotomia</taxon>
        <taxon>Trichoplacea</taxon>
        <taxon>Trichoplacidae</taxon>
        <taxon>Trichoplax</taxon>
    </lineage>
</organism>
<evidence type="ECO:0000256" key="5">
    <source>
        <dbReference type="ARBA" id="ARBA00023049"/>
    </source>
</evidence>
<feature type="transmembrane region" description="Helical" evidence="9">
    <location>
        <begin position="12"/>
        <end position="33"/>
    </location>
</feature>
<dbReference type="OMA" id="FVIEEKF"/>
<evidence type="ECO:0000256" key="3">
    <source>
        <dbReference type="ARBA" id="ARBA00022801"/>
    </source>
</evidence>
<comment type="function">
    <text evidence="9">Proteolytically removes the C-terminal three residues of farnesylated proteins.</text>
</comment>
<keyword evidence="9" id="KW-0812">Transmembrane</keyword>
<gene>
    <name evidence="13" type="ORF">TRIADDRAFT_25296</name>
</gene>
<feature type="transmembrane region" description="Helical" evidence="9">
    <location>
        <begin position="74"/>
        <end position="96"/>
    </location>
</feature>
<feature type="compositionally biased region" description="Basic and acidic residues" evidence="10">
    <location>
        <begin position="287"/>
        <end position="321"/>
    </location>
</feature>
<dbReference type="PANTHER" id="PTHR10120">
    <property type="entry name" value="CAAX PRENYL PROTEASE 1"/>
    <property type="match status" value="1"/>
</dbReference>
<name>B3RWE5_TRIAD</name>
<evidence type="ECO:0000256" key="9">
    <source>
        <dbReference type="RuleBase" id="RU366005"/>
    </source>
</evidence>
<keyword evidence="2 8" id="KW-0479">Metal-binding</keyword>
<keyword evidence="3 9" id="KW-0378">Hydrolase</keyword>
<dbReference type="InterPro" id="IPR001915">
    <property type="entry name" value="Peptidase_M48"/>
</dbReference>
<keyword evidence="14" id="KW-1185">Reference proteome</keyword>
<dbReference type="FunCoup" id="B3RWE5">
    <property type="interactions" value="2233"/>
</dbReference>
<dbReference type="GO" id="GO:0005789">
    <property type="term" value="C:endoplasmic reticulum membrane"/>
    <property type="evidence" value="ECO:0000318"/>
    <property type="project" value="GO_Central"/>
</dbReference>
<dbReference type="PhylomeDB" id="B3RWE5"/>
<evidence type="ECO:0000259" key="11">
    <source>
        <dbReference type="Pfam" id="PF01435"/>
    </source>
</evidence>
<dbReference type="STRING" id="10228.B3RWE5"/>
<evidence type="ECO:0000259" key="12">
    <source>
        <dbReference type="Pfam" id="PF16491"/>
    </source>
</evidence>
<dbReference type="KEGG" id="tad:TRIADDRAFT_25296"/>
<comment type="similarity">
    <text evidence="9">Belongs to the peptidase M48A family.</text>
</comment>